<protein>
    <submittedName>
        <fullName evidence="5">Tumor protein D54-like isoform X1</fullName>
    </submittedName>
</protein>
<feature type="coiled-coil region" evidence="3">
    <location>
        <begin position="73"/>
        <end position="107"/>
    </location>
</feature>
<evidence type="ECO:0000313" key="5">
    <source>
        <dbReference type="RefSeq" id="XP_029013081.1"/>
    </source>
</evidence>
<dbReference type="GeneID" id="114859253"/>
<evidence type="ECO:0000256" key="1">
    <source>
        <dbReference type="ARBA" id="ARBA00005702"/>
    </source>
</evidence>
<comment type="similarity">
    <text evidence="1">Belongs to the TPD52 family.</text>
</comment>
<keyword evidence="4" id="KW-1185">Reference proteome</keyword>
<gene>
    <name evidence="5" type="primary">LOC114859253</name>
</gene>
<dbReference type="Proteomes" id="UP000515150">
    <property type="component" value="Chromosome 7"/>
</dbReference>
<dbReference type="PANTHER" id="PTHR19307:SF13">
    <property type="entry name" value="TUMOR PROTEIN D54"/>
    <property type="match status" value="1"/>
</dbReference>
<dbReference type="GO" id="GO:0005737">
    <property type="term" value="C:cytoplasm"/>
    <property type="evidence" value="ECO:0007669"/>
    <property type="project" value="TreeGrafter"/>
</dbReference>
<dbReference type="AlphaFoldDB" id="A0A6P7N0X8"/>
<proteinExistence type="inferred from homology"/>
<evidence type="ECO:0000256" key="3">
    <source>
        <dbReference type="SAM" id="Coils"/>
    </source>
</evidence>
<dbReference type="KEGG" id="bspl:114859253"/>
<dbReference type="PANTHER" id="PTHR19307">
    <property type="entry name" value="TUMOR PROTEIN D52"/>
    <property type="match status" value="1"/>
</dbReference>
<evidence type="ECO:0000313" key="4">
    <source>
        <dbReference type="Proteomes" id="UP000515150"/>
    </source>
</evidence>
<evidence type="ECO:0000256" key="2">
    <source>
        <dbReference type="ARBA" id="ARBA00023054"/>
    </source>
</evidence>
<sequence length="251" mass="27716">MRACDNSLSEQRSSLLASHLSSWRQAATSCCEQCEANMAAMNRPGFVGASTSMNFSRITRNGSSPFPDECSPSDLTEEDIDNLRTELAKMEDEIQTLRQVLLAKEQYAAEIRRQLGMSPLSNVKQNLCRGWQDVQTSTPYLTASATLDDIKHSSVYMRTQEILSHAGHVTSSALSNVGVGITRRLAEMRALPLPSPPRRLNHTISVPSMRHSSTFRSFEGMASNVKDRVTGGMTNNGDTAGFDRRFARHST</sequence>
<dbReference type="InParanoid" id="A0A6P7N0X8"/>
<reference evidence="5" key="1">
    <citation type="submission" date="2025-08" db="UniProtKB">
        <authorList>
            <consortium name="RefSeq"/>
        </authorList>
    </citation>
    <scope>IDENTIFICATION</scope>
</reference>
<accession>A0A6P7N0X8</accession>
<dbReference type="InterPro" id="IPR007327">
    <property type="entry name" value="TPD52"/>
</dbReference>
<keyword evidence="2 3" id="KW-0175">Coiled coil</keyword>
<dbReference type="Pfam" id="PF04201">
    <property type="entry name" value="TPD52"/>
    <property type="match status" value="1"/>
</dbReference>
<dbReference type="OrthoDB" id="10000687at2759"/>
<organism evidence="4 5">
    <name type="scientific">Betta splendens</name>
    <name type="common">Siamese fighting fish</name>
    <dbReference type="NCBI Taxonomy" id="158456"/>
    <lineage>
        <taxon>Eukaryota</taxon>
        <taxon>Metazoa</taxon>
        <taxon>Chordata</taxon>
        <taxon>Craniata</taxon>
        <taxon>Vertebrata</taxon>
        <taxon>Euteleostomi</taxon>
        <taxon>Actinopterygii</taxon>
        <taxon>Neopterygii</taxon>
        <taxon>Teleostei</taxon>
        <taxon>Neoteleostei</taxon>
        <taxon>Acanthomorphata</taxon>
        <taxon>Anabantaria</taxon>
        <taxon>Anabantiformes</taxon>
        <taxon>Anabantoidei</taxon>
        <taxon>Osphronemidae</taxon>
        <taxon>Betta</taxon>
    </lineage>
</organism>
<name>A0A6P7N0X8_BETSP</name>
<dbReference type="RefSeq" id="XP_029013081.1">
    <property type="nucleotide sequence ID" value="XM_029157248.3"/>
</dbReference>